<feature type="region of interest" description="Disordered" evidence="1">
    <location>
        <begin position="99"/>
        <end position="125"/>
    </location>
</feature>
<dbReference type="AlphaFoldDB" id="A0AAX3RKC8"/>
<reference evidence="4" key="1">
    <citation type="submission" date="2025-02" db="EMBL/GenBank/DDBJ databases">
        <title>Complete genome sequences of 52 Bacillus and Priestia strains isolated from West-African fermentations and 26 reference strains from the DSMZ collection.</title>
        <authorList>
            <person name="Wiedenbein E.S."/>
            <person name="Canoy T.S."/>
            <person name="Hui Y."/>
            <person name="Parkouda C."/>
            <person name="Dawende C."/>
            <person name="Ametefe E."/>
            <person name="Jespersen L."/>
            <person name="Nielsen D.S."/>
        </authorList>
    </citation>
    <scope>NUCLEOTIDE SEQUENCE</scope>
    <source>
        <strain evidence="4">PRO56</strain>
    </source>
</reference>
<keyword evidence="2" id="KW-0732">Signal</keyword>
<organism evidence="4 5">
    <name type="scientific">Bacillus subtilis</name>
    <dbReference type="NCBI Taxonomy" id="1423"/>
    <lineage>
        <taxon>Bacteria</taxon>
        <taxon>Bacillati</taxon>
        <taxon>Bacillota</taxon>
        <taxon>Bacilli</taxon>
        <taxon>Bacillales</taxon>
        <taxon>Bacillaceae</taxon>
        <taxon>Bacillus</taxon>
    </lineage>
</organism>
<sequence length="125" mass="14629">MKNLFIFLSISAILLLTACGGNKYDDAINDVIKQEKKTRKETNIDSDEYKRENSIVRVYNNGKYIQLAFYKPEDNYKKLTAFSYYEKLGDSYEELTHMPVDGDQDRLGLYKKTPDYEEDKGKKTE</sequence>
<dbReference type="Proteomes" id="UP001214898">
    <property type="component" value="Chromosome"/>
</dbReference>
<protein>
    <submittedName>
        <fullName evidence="4">Cystatin-like fold lipoprotein</fullName>
    </submittedName>
</protein>
<evidence type="ECO:0000313" key="5">
    <source>
        <dbReference type="Proteomes" id="UP001214898"/>
    </source>
</evidence>
<feature type="chain" id="PRO_5043623649" evidence="2">
    <location>
        <begin position="24"/>
        <end position="125"/>
    </location>
</feature>
<dbReference type="Pfam" id="PF14729">
    <property type="entry name" value="DUF4467"/>
    <property type="match status" value="1"/>
</dbReference>
<evidence type="ECO:0000313" key="4">
    <source>
        <dbReference type="EMBL" id="WEY84896.1"/>
    </source>
</evidence>
<dbReference type="PROSITE" id="PS51257">
    <property type="entry name" value="PROKAR_LIPOPROTEIN"/>
    <property type="match status" value="1"/>
</dbReference>
<dbReference type="EMBL" id="CP120576">
    <property type="protein sequence ID" value="WEY84896.1"/>
    <property type="molecule type" value="Genomic_DNA"/>
</dbReference>
<proteinExistence type="predicted"/>
<evidence type="ECO:0000259" key="3">
    <source>
        <dbReference type="Pfam" id="PF14729"/>
    </source>
</evidence>
<feature type="domain" description="DUF4467" evidence="3">
    <location>
        <begin position="24"/>
        <end position="119"/>
    </location>
</feature>
<evidence type="ECO:0000256" key="2">
    <source>
        <dbReference type="SAM" id="SignalP"/>
    </source>
</evidence>
<gene>
    <name evidence="4" type="ORF">P5633_00765</name>
</gene>
<feature type="compositionally biased region" description="Basic and acidic residues" evidence="1">
    <location>
        <begin position="103"/>
        <end position="125"/>
    </location>
</feature>
<feature type="signal peptide" evidence="2">
    <location>
        <begin position="1"/>
        <end position="23"/>
    </location>
</feature>
<accession>A0AAX3RKC8</accession>
<name>A0AAX3RKC8_BACIU</name>
<dbReference type="InterPro" id="IPR028075">
    <property type="entry name" value="DUF4467"/>
</dbReference>
<evidence type="ECO:0000256" key="1">
    <source>
        <dbReference type="SAM" id="MobiDB-lite"/>
    </source>
</evidence>